<evidence type="ECO:0000313" key="1">
    <source>
        <dbReference type="EMBL" id="OHV42219.1"/>
    </source>
</evidence>
<name>A0A1S1R914_9ACTN</name>
<dbReference type="AlphaFoldDB" id="A0A1S1R914"/>
<dbReference type="EMBL" id="MAXA01000047">
    <property type="protein sequence ID" value="OHV42219.1"/>
    <property type="molecule type" value="Genomic_DNA"/>
</dbReference>
<comment type="caution">
    <text evidence="1">The sequence shown here is derived from an EMBL/GenBank/DDBJ whole genome shotgun (WGS) entry which is preliminary data.</text>
</comment>
<dbReference type="RefSeq" id="WP_071060240.1">
    <property type="nucleotide sequence ID" value="NZ_MAXA01000047.1"/>
</dbReference>
<proteinExistence type="predicted"/>
<accession>A0A1S1R914</accession>
<reference evidence="2" key="1">
    <citation type="submission" date="2016-07" db="EMBL/GenBank/DDBJ databases">
        <title>Frankia sp. NRRL B-16219 Genome sequencing.</title>
        <authorList>
            <person name="Ghodhbane-Gtari F."/>
            <person name="Swanson E."/>
            <person name="Gueddou A."/>
            <person name="Louati M."/>
            <person name="Nouioui I."/>
            <person name="Hezbri K."/>
            <person name="Abebe-Akele F."/>
            <person name="Simpson S."/>
            <person name="Morris K."/>
            <person name="Thomas K."/>
            <person name="Gtari M."/>
            <person name="Tisa L.S."/>
        </authorList>
    </citation>
    <scope>NUCLEOTIDE SEQUENCE [LARGE SCALE GENOMIC DNA]</scope>
    <source>
        <strain evidence="2">NRRL B-16219</strain>
    </source>
</reference>
<evidence type="ECO:0000313" key="2">
    <source>
        <dbReference type="Proteomes" id="UP000179769"/>
    </source>
</evidence>
<protein>
    <submittedName>
        <fullName evidence="1">Uncharacterized protein</fullName>
    </submittedName>
</protein>
<sequence>MTATRPADVAGGLEVRKTHRGTWQILLGDGTPVLGDLCTLPRQRNARAVRALLLGALPDWSGVTDAGRDPGAVTAEQWAAASQVAGMVRRVCDRRSRGVRLCCGCRSCVCGTDRRPDGPHYTAAELEWTQ</sequence>
<gene>
    <name evidence="1" type="ORF">BBK14_11400</name>
</gene>
<organism evidence="1 2">
    <name type="scientific">Parafrankia soli</name>
    <dbReference type="NCBI Taxonomy" id="2599596"/>
    <lineage>
        <taxon>Bacteria</taxon>
        <taxon>Bacillati</taxon>
        <taxon>Actinomycetota</taxon>
        <taxon>Actinomycetes</taxon>
        <taxon>Frankiales</taxon>
        <taxon>Frankiaceae</taxon>
        <taxon>Parafrankia</taxon>
    </lineage>
</organism>
<dbReference type="Proteomes" id="UP000179769">
    <property type="component" value="Unassembled WGS sequence"/>
</dbReference>
<keyword evidence="2" id="KW-1185">Reference proteome</keyword>